<dbReference type="CDD" id="cd09854">
    <property type="entry name" value="PIN_VapC-like"/>
    <property type="match status" value="1"/>
</dbReference>
<evidence type="ECO:0000259" key="1">
    <source>
        <dbReference type="Pfam" id="PF13470"/>
    </source>
</evidence>
<dbReference type="SUPFAM" id="SSF88723">
    <property type="entry name" value="PIN domain-like"/>
    <property type="match status" value="1"/>
</dbReference>
<proteinExistence type="predicted"/>
<keyword evidence="3" id="KW-1185">Reference proteome</keyword>
<protein>
    <submittedName>
        <fullName evidence="2">Type II toxin-antitoxin system VapC family toxin</fullName>
    </submittedName>
</protein>
<name>A0ABT6RC18_9BACT</name>
<sequence length="144" mass="16367">MAANVLIDANILVDFLSRRDTAVNLTATNNLMKRISDKSINGFISPQIIHIVSYLMQKNYSASVDDIRFFWDELLSFVYLIECNENAIDDVILSDMVDFEDCMLAYTAVHNGMDYLATNDKNFLKQQIPQLQIVTPSALLKQLP</sequence>
<dbReference type="RefSeq" id="WP_282334208.1">
    <property type="nucleotide sequence ID" value="NZ_JASBRG010000006.1"/>
</dbReference>
<dbReference type="InterPro" id="IPR029060">
    <property type="entry name" value="PIN-like_dom_sf"/>
</dbReference>
<comment type="caution">
    <text evidence="2">The sequence shown here is derived from an EMBL/GenBank/DDBJ whole genome shotgun (WGS) entry which is preliminary data.</text>
</comment>
<dbReference type="Gene3D" id="3.40.50.1010">
    <property type="entry name" value="5'-nuclease"/>
    <property type="match status" value="1"/>
</dbReference>
<reference evidence="2 3" key="1">
    <citation type="submission" date="2023-05" db="EMBL/GenBank/DDBJ databases">
        <title>Genome sequence of Pinibacter sp. MAH-24.</title>
        <authorList>
            <person name="Huq M.A."/>
        </authorList>
    </citation>
    <scope>NUCLEOTIDE SEQUENCE [LARGE SCALE GENOMIC DNA]</scope>
    <source>
        <strain evidence="2 3">MAH-24</strain>
    </source>
</reference>
<gene>
    <name evidence="2" type="ORF">QJ048_10020</name>
</gene>
<evidence type="ECO:0000313" key="2">
    <source>
        <dbReference type="EMBL" id="MDI3320109.1"/>
    </source>
</evidence>
<feature type="domain" description="PIN" evidence="1">
    <location>
        <begin position="5"/>
        <end position="121"/>
    </location>
</feature>
<dbReference type="InterPro" id="IPR002716">
    <property type="entry name" value="PIN_dom"/>
</dbReference>
<dbReference type="Pfam" id="PF13470">
    <property type="entry name" value="PIN_3"/>
    <property type="match status" value="1"/>
</dbReference>
<accession>A0ABT6RC18</accession>
<dbReference type="Proteomes" id="UP001226434">
    <property type="component" value="Unassembled WGS sequence"/>
</dbReference>
<evidence type="ECO:0000313" key="3">
    <source>
        <dbReference type="Proteomes" id="UP001226434"/>
    </source>
</evidence>
<organism evidence="2 3">
    <name type="scientific">Pinibacter soli</name>
    <dbReference type="NCBI Taxonomy" id="3044211"/>
    <lineage>
        <taxon>Bacteria</taxon>
        <taxon>Pseudomonadati</taxon>
        <taxon>Bacteroidota</taxon>
        <taxon>Chitinophagia</taxon>
        <taxon>Chitinophagales</taxon>
        <taxon>Chitinophagaceae</taxon>
        <taxon>Pinibacter</taxon>
    </lineage>
</organism>
<dbReference type="EMBL" id="JASBRG010000006">
    <property type="protein sequence ID" value="MDI3320109.1"/>
    <property type="molecule type" value="Genomic_DNA"/>
</dbReference>